<dbReference type="InterPro" id="IPR005182">
    <property type="entry name" value="YdbS-like_PH"/>
</dbReference>
<sequence length="170" mass="19458">MNEETTFWKGSPSQWLNIGPFSLAILLSAGIVAGGIFFPPAFIGLMLPAIYALWSYLTVRCQTFELTTERLRITKGVINQNIDEVELYRVKDMVVERKWWMRLTGLGNIHLETSDRSLPHVDIPAISGCLELREDLRRKVEAMRDKKRVREMDFDETASDGAFDDMGDMI</sequence>
<protein>
    <submittedName>
        <fullName evidence="3">PH domain-containing protein</fullName>
    </submittedName>
</protein>
<comment type="caution">
    <text evidence="3">The sequence shown here is derived from an EMBL/GenBank/DDBJ whole genome shotgun (WGS) entry which is preliminary data.</text>
</comment>
<feature type="transmembrane region" description="Helical" evidence="1">
    <location>
        <begin position="21"/>
        <end position="54"/>
    </location>
</feature>
<organism evidence="3 4">
    <name type="scientific">Luteolibacter algae</name>
    <dbReference type="NCBI Taxonomy" id="454151"/>
    <lineage>
        <taxon>Bacteria</taxon>
        <taxon>Pseudomonadati</taxon>
        <taxon>Verrucomicrobiota</taxon>
        <taxon>Verrucomicrobiia</taxon>
        <taxon>Verrucomicrobiales</taxon>
        <taxon>Verrucomicrobiaceae</taxon>
        <taxon>Luteolibacter</taxon>
    </lineage>
</organism>
<dbReference type="Proteomes" id="UP001597375">
    <property type="component" value="Unassembled WGS sequence"/>
</dbReference>
<dbReference type="RefSeq" id="WP_386820021.1">
    <property type="nucleotide sequence ID" value="NZ_JBHUIT010000012.1"/>
</dbReference>
<feature type="domain" description="YdbS-like PH" evidence="2">
    <location>
        <begin position="60"/>
        <end position="124"/>
    </location>
</feature>
<keyword evidence="1" id="KW-0812">Transmembrane</keyword>
<evidence type="ECO:0000256" key="1">
    <source>
        <dbReference type="SAM" id="Phobius"/>
    </source>
</evidence>
<accession>A0ABW5DAQ7</accession>
<keyword evidence="1" id="KW-0472">Membrane</keyword>
<evidence type="ECO:0000313" key="3">
    <source>
        <dbReference type="EMBL" id="MFD2256731.1"/>
    </source>
</evidence>
<dbReference type="EMBL" id="JBHUIT010000012">
    <property type="protein sequence ID" value="MFD2256731.1"/>
    <property type="molecule type" value="Genomic_DNA"/>
</dbReference>
<name>A0ABW5DAQ7_9BACT</name>
<proteinExistence type="predicted"/>
<reference evidence="4" key="1">
    <citation type="journal article" date="2019" name="Int. J. Syst. Evol. Microbiol.">
        <title>The Global Catalogue of Microorganisms (GCM) 10K type strain sequencing project: providing services to taxonomists for standard genome sequencing and annotation.</title>
        <authorList>
            <consortium name="The Broad Institute Genomics Platform"/>
            <consortium name="The Broad Institute Genome Sequencing Center for Infectious Disease"/>
            <person name="Wu L."/>
            <person name="Ma J."/>
        </authorList>
    </citation>
    <scope>NUCLEOTIDE SEQUENCE [LARGE SCALE GENOMIC DNA]</scope>
    <source>
        <strain evidence="4">CGMCC 4.7106</strain>
    </source>
</reference>
<gene>
    <name evidence="3" type="ORF">ACFSSA_08590</name>
</gene>
<dbReference type="Pfam" id="PF03703">
    <property type="entry name" value="bPH_2"/>
    <property type="match status" value="1"/>
</dbReference>
<keyword evidence="4" id="KW-1185">Reference proteome</keyword>
<evidence type="ECO:0000313" key="4">
    <source>
        <dbReference type="Proteomes" id="UP001597375"/>
    </source>
</evidence>
<evidence type="ECO:0000259" key="2">
    <source>
        <dbReference type="Pfam" id="PF03703"/>
    </source>
</evidence>
<keyword evidence="1" id="KW-1133">Transmembrane helix</keyword>